<dbReference type="EMBL" id="PEBX01000021">
    <property type="protein sequence ID" value="PTQ56688.1"/>
    <property type="molecule type" value="Genomic_DNA"/>
</dbReference>
<evidence type="ECO:0000256" key="2">
    <source>
        <dbReference type="ARBA" id="ARBA00022722"/>
    </source>
</evidence>
<dbReference type="GO" id="GO:0042781">
    <property type="term" value="F:3'-tRNA processing endoribonuclease activity"/>
    <property type="evidence" value="ECO:0007669"/>
    <property type="project" value="TreeGrafter"/>
</dbReference>
<dbReference type="InterPro" id="IPR020568">
    <property type="entry name" value="Ribosomal_Su5_D2-typ_SF"/>
</dbReference>
<accession>A0A2R6Y1X3</accession>
<keyword evidence="5 6" id="KW-0694">RNA-binding</keyword>
<reference evidence="9" key="1">
    <citation type="journal article" date="2018" name="Sci. Rep.">
        <title>Lignite coal burning seam in the remote Altai Mountains harbors a hydrogen-driven thermophilic microbial community.</title>
        <authorList>
            <person name="Kadnikov V.V."/>
            <person name="Mardanov A.V."/>
            <person name="Ivasenko D.A."/>
            <person name="Antsiferov D.V."/>
            <person name="Beletsky A.V."/>
            <person name="Karnachuk O.V."/>
            <person name="Ravin N.V."/>
        </authorList>
    </citation>
    <scope>NUCLEOTIDE SEQUENCE [LARGE SCALE GENOMIC DNA]</scope>
</reference>
<dbReference type="InterPro" id="IPR014721">
    <property type="entry name" value="Ribsml_uS5_D2-typ_fold_subgr"/>
</dbReference>
<organism evidence="8 9">
    <name type="scientific">Candidatus Carbonibacillus altaicus</name>
    <dbReference type="NCBI Taxonomy" id="2163959"/>
    <lineage>
        <taxon>Bacteria</taxon>
        <taxon>Bacillati</taxon>
        <taxon>Bacillota</taxon>
        <taxon>Bacilli</taxon>
        <taxon>Bacillales</taxon>
        <taxon>Candidatus Carbonibacillus</taxon>
    </lineage>
</organism>
<dbReference type="SUPFAM" id="SSF54211">
    <property type="entry name" value="Ribosomal protein S5 domain 2-like"/>
    <property type="match status" value="1"/>
</dbReference>
<dbReference type="Proteomes" id="UP000244338">
    <property type="component" value="Unassembled WGS sequence"/>
</dbReference>
<evidence type="ECO:0000256" key="5">
    <source>
        <dbReference type="ARBA" id="ARBA00022884"/>
    </source>
</evidence>
<evidence type="ECO:0000256" key="4">
    <source>
        <dbReference type="ARBA" id="ARBA00022801"/>
    </source>
</evidence>
<dbReference type="InterPro" id="IPR000100">
    <property type="entry name" value="RNase_P"/>
</dbReference>
<comment type="caution">
    <text evidence="8">The sequence shown here is derived from an EMBL/GenBank/DDBJ whole genome shotgun (WGS) entry which is preliminary data.</text>
</comment>
<evidence type="ECO:0000313" key="8">
    <source>
        <dbReference type="EMBL" id="PTQ56688.1"/>
    </source>
</evidence>
<dbReference type="GO" id="GO:0030677">
    <property type="term" value="C:ribonuclease P complex"/>
    <property type="evidence" value="ECO:0007669"/>
    <property type="project" value="TreeGrafter"/>
</dbReference>
<keyword evidence="2 6" id="KW-0540">Nuclease</keyword>
<dbReference type="Pfam" id="PF00825">
    <property type="entry name" value="Ribonuclease_P"/>
    <property type="match status" value="1"/>
</dbReference>
<dbReference type="GO" id="GO:0004526">
    <property type="term" value="F:ribonuclease P activity"/>
    <property type="evidence" value="ECO:0007669"/>
    <property type="project" value="UniProtKB-UniRule"/>
</dbReference>
<evidence type="ECO:0000256" key="6">
    <source>
        <dbReference type="HAMAP-Rule" id="MF_00227"/>
    </source>
</evidence>
<evidence type="ECO:0000256" key="1">
    <source>
        <dbReference type="ARBA" id="ARBA00022694"/>
    </source>
</evidence>
<dbReference type="HAMAP" id="MF_00227">
    <property type="entry name" value="RNase_P"/>
    <property type="match status" value="1"/>
</dbReference>
<evidence type="ECO:0000313" key="9">
    <source>
        <dbReference type="Proteomes" id="UP000244338"/>
    </source>
</evidence>
<dbReference type="AlphaFoldDB" id="A0A2R6Y1X3"/>
<dbReference type="PANTHER" id="PTHR33992">
    <property type="entry name" value="RIBONUCLEASE P PROTEIN COMPONENT"/>
    <property type="match status" value="1"/>
</dbReference>
<dbReference type="PANTHER" id="PTHR33992:SF1">
    <property type="entry name" value="RIBONUCLEASE P PROTEIN COMPONENT"/>
    <property type="match status" value="1"/>
</dbReference>
<proteinExistence type="inferred from homology"/>
<evidence type="ECO:0000256" key="3">
    <source>
        <dbReference type="ARBA" id="ARBA00022759"/>
    </source>
</evidence>
<evidence type="ECO:0000256" key="7">
    <source>
        <dbReference type="NCBIfam" id="TIGR00188"/>
    </source>
</evidence>
<dbReference type="NCBIfam" id="TIGR00188">
    <property type="entry name" value="rnpA"/>
    <property type="match status" value="1"/>
</dbReference>
<dbReference type="EC" id="3.1.26.5" evidence="6 7"/>
<dbReference type="Gene3D" id="3.30.230.10">
    <property type="match status" value="1"/>
</dbReference>
<protein>
    <recommendedName>
        <fullName evidence="6 7">Ribonuclease P protein component</fullName>
        <shortName evidence="6">RNase P protein</shortName>
        <shortName evidence="6">RNaseP protein</shortName>
        <ecNumber evidence="6 7">3.1.26.5</ecNumber>
    </recommendedName>
    <alternativeName>
        <fullName evidence="6">Protein C5</fullName>
    </alternativeName>
</protein>
<name>A0A2R6Y1X3_9BACL</name>
<keyword evidence="4 6" id="KW-0378">Hydrolase</keyword>
<dbReference type="GO" id="GO:0000049">
    <property type="term" value="F:tRNA binding"/>
    <property type="evidence" value="ECO:0007669"/>
    <property type="project" value="UniProtKB-UniRule"/>
</dbReference>
<keyword evidence="1 6" id="KW-0819">tRNA processing</keyword>
<gene>
    <name evidence="6" type="primary">rnpA</name>
    <name evidence="8" type="ORF">BSOLF_2739</name>
</gene>
<comment type="catalytic activity">
    <reaction evidence="6">
        <text>Endonucleolytic cleavage of RNA, removing 5'-extranucleotides from tRNA precursor.</text>
        <dbReference type="EC" id="3.1.26.5"/>
    </reaction>
</comment>
<comment type="subunit">
    <text evidence="6">Consists of a catalytic RNA component (M1 or rnpB) and a protein subunit.</text>
</comment>
<comment type="function">
    <text evidence="6">RNaseP catalyzes the removal of the 5'-leader sequence from pre-tRNA to produce the mature 5'-terminus. It can also cleave other RNA substrates such as 4.5S RNA. The protein component plays an auxiliary but essential role in vivo by binding to the 5'-leader sequence and broadening the substrate specificity of the ribozyme.</text>
</comment>
<comment type="similarity">
    <text evidence="6">Belongs to the RnpA family.</text>
</comment>
<dbReference type="GO" id="GO:0001682">
    <property type="term" value="P:tRNA 5'-leader removal"/>
    <property type="evidence" value="ECO:0007669"/>
    <property type="project" value="UniProtKB-UniRule"/>
</dbReference>
<sequence>MRLLRLKKNEDFSEVIRTGKSYVSHLIVLYVKKVDDASPCRVGFSVGKKVGSAVRRNYYKRVLREIVRLHAPRIRPGFDCVVIARPAIQKATFAEVEHHLLTLFARARVLAKEDER</sequence>
<keyword evidence="3 6" id="KW-0255">Endonuclease</keyword>